<protein>
    <submittedName>
        <fullName evidence="2">Glycosyltransferase involved in cell wall biosynthesis</fullName>
    </submittedName>
</protein>
<dbReference type="RefSeq" id="WP_101442754.1">
    <property type="nucleotide sequence ID" value="NZ_PJMU01000001.1"/>
</dbReference>
<keyword evidence="2" id="KW-0808">Transferase</keyword>
<dbReference type="GO" id="GO:0016757">
    <property type="term" value="F:glycosyltransferase activity"/>
    <property type="evidence" value="ECO:0007669"/>
    <property type="project" value="InterPro"/>
</dbReference>
<dbReference type="Pfam" id="PF00534">
    <property type="entry name" value="Glycos_transf_1"/>
    <property type="match status" value="1"/>
</dbReference>
<dbReference type="OrthoDB" id="9801573at2"/>
<evidence type="ECO:0000259" key="1">
    <source>
        <dbReference type="Pfam" id="PF00534"/>
    </source>
</evidence>
<evidence type="ECO:0000313" key="3">
    <source>
        <dbReference type="Proteomes" id="UP000233782"/>
    </source>
</evidence>
<organism evidence="2 3">
    <name type="scientific">Pontibacter ramchanderi</name>
    <dbReference type="NCBI Taxonomy" id="1179743"/>
    <lineage>
        <taxon>Bacteria</taxon>
        <taxon>Pseudomonadati</taxon>
        <taxon>Bacteroidota</taxon>
        <taxon>Cytophagia</taxon>
        <taxon>Cytophagales</taxon>
        <taxon>Hymenobacteraceae</taxon>
        <taxon>Pontibacter</taxon>
    </lineage>
</organism>
<name>A0A2N3V1R4_9BACT</name>
<dbReference type="EMBL" id="PJMU01000001">
    <property type="protein sequence ID" value="PKV75526.1"/>
    <property type="molecule type" value="Genomic_DNA"/>
</dbReference>
<dbReference type="AlphaFoldDB" id="A0A2N3V1R4"/>
<evidence type="ECO:0000313" key="2">
    <source>
        <dbReference type="EMBL" id="PKV75526.1"/>
    </source>
</evidence>
<proteinExistence type="predicted"/>
<dbReference type="Gene3D" id="3.40.50.2000">
    <property type="entry name" value="Glycogen Phosphorylase B"/>
    <property type="match status" value="2"/>
</dbReference>
<reference evidence="2 3" key="1">
    <citation type="submission" date="2017-12" db="EMBL/GenBank/DDBJ databases">
        <title>Genomic Encyclopedia of Type Strains, Phase III (KMG-III): the genomes of soil and plant-associated and newly described type strains.</title>
        <authorList>
            <person name="Whitman W."/>
        </authorList>
    </citation>
    <scope>NUCLEOTIDE SEQUENCE [LARGE SCALE GENOMIC DNA]</scope>
    <source>
        <strain evidence="2 3">LP43</strain>
    </source>
</reference>
<feature type="domain" description="Glycosyl transferase family 1" evidence="1">
    <location>
        <begin position="152"/>
        <end position="321"/>
    </location>
</feature>
<dbReference type="CDD" id="cd03801">
    <property type="entry name" value="GT4_PimA-like"/>
    <property type="match status" value="1"/>
</dbReference>
<gene>
    <name evidence="2" type="ORF">BD749_0468</name>
</gene>
<dbReference type="InterPro" id="IPR001296">
    <property type="entry name" value="Glyco_trans_1"/>
</dbReference>
<comment type="caution">
    <text evidence="2">The sequence shown here is derived from an EMBL/GenBank/DDBJ whole genome shotgun (WGS) entry which is preliminary data.</text>
</comment>
<dbReference type="PANTHER" id="PTHR45947">
    <property type="entry name" value="SULFOQUINOVOSYL TRANSFERASE SQD2"/>
    <property type="match status" value="1"/>
</dbReference>
<dbReference type="PANTHER" id="PTHR45947:SF3">
    <property type="entry name" value="SULFOQUINOVOSYL TRANSFERASE SQD2"/>
    <property type="match status" value="1"/>
</dbReference>
<dbReference type="InterPro" id="IPR050194">
    <property type="entry name" value="Glycosyltransferase_grp1"/>
</dbReference>
<keyword evidence="3" id="KW-1185">Reference proteome</keyword>
<dbReference type="Proteomes" id="UP000233782">
    <property type="component" value="Unassembled WGS sequence"/>
</dbReference>
<sequence>MALKILLISHRFYPDIGGIETITEILAYSFFKEEYDVHVLTWSADSTGKAFPYKVIRKPNLLTLFQENAWADVVFENNPCMRLSWPNIIYNRPSFTVLQTWLTVDSKFSLSSRVKTWDLGRKKKVVAISDAVRRKCWKEAIVIGNTYDTSIFKNLPNIQRSEDFVFVGRLVSDKGAILAVKAVHALNVQSTRNGKTSKRFSLTIVGDGPERAYIEGIVANLRLQGLVNFTGALCGDELAKCLNQHKYLLVPSIWEEPFGIVALEGMACGCLPIVSDGGGLPDAVGNAGLTFSRGNVNAMVSCIQKLQDDAELEEQLRNAAKLHLEAHHPNKISQKLLNLIQEALE</sequence>
<accession>A0A2N3V1R4</accession>
<dbReference type="SUPFAM" id="SSF53756">
    <property type="entry name" value="UDP-Glycosyltransferase/glycogen phosphorylase"/>
    <property type="match status" value="1"/>
</dbReference>